<proteinExistence type="predicted"/>
<evidence type="ECO:0000313" key="3">
    <source>
        <dbReference type="Proteomes" id="UP001165135"/>
    </source>
</evidence>
<dbReference type="EMBL" id="BSTJ01000006">
    <property type="protein sequence ID" value="GLY76810.1"/>
    <property type="molecule type" value="Genomic_DNA"/>
</dbReference>
<keyword evidence="1" id="KW-0812">Transmembrane</keyword>
<evidence type="ECO:0000256" key="1">
    <source>
        <dbReference type="SAM" id="Phobius"/>
    </source>
</evidence>
<evidence type="ECO:0000313" key="2">
    <source>
        <dbReference type="EMBL" id="GLY76810.1"/>
    </source>
</evidence>
<gene>
    <name evidence="2" type="ORF">Airi01_050770</name>
</gene>
<name>A0A9W6RN00_9ACTN</name>
<keyword evidence="1" id="KW-1133">Transmembrane helix</keyword>
<comment type="caution">
    <text evidence="2">The sequence shown here is derived from an EMBL/GenBank/DDBJ whole genome shotgun (WGS) entry which is preliminary data.</text>
</comment>
<sequence>MQWLNPMNDPVVAYIRSHVEMRIHRLRQETDRTRGASAIEWAIITGILALIAITVGWVIYRRVTAAANKINVDNGPGN</sequence>
<keyword evidence="1" id="KW-0472">Membrane</keyword>
<dbReference type="Proteomes" id="UP001165135">
    <property type="component" value="Unassembled WGS sequence"/>
</dbReference>
<protein>
    <submittedName>
        <fullName evidence="2">Uncharacterized protein</fullName>
    </submittedName>
</protein>
<accession>A0A9W6RN00</accession>
<dbReference type="RefSeq" id="WP_285625497.1">
    <property type="nucleotide sequence ID" value="NZ_BSTJ01000006.1"/>
</dbReference>
<organism evidence="2 3">
    <name type="scientific">Actinoallomurus iriomotensis</name>
    <dbReference type="NCBI Taxonomy" id="478107"/>
    <lineage>
        <taxon>Bacteria</taxon>
        <taxon>Bacillati</taxon>
        <taxon>Actinomycetota</taxon>
        <taxon>Actinomycetes</taxon>
        <taxon>Streptosporangiales</taxon>
        <taxon>Thermomonosporaceae</taxon>
        <taxon>Actinoallomurus</taxon>
    </lineage>
</organism>
<dbReference type="AlphaFoldDB" id="A0A9W6RN00"/>
<reference evidence="2" key="1">
    <citation type="submission" date="2023-03" db="EMBL/GenBank/DDBJ databases">
        <title>Actinoallomurus iriomotensis NBRC 103681.</title>
        <authorList>
            <person name="Ichikawa N."/>
            <person name="Sato H."/>
            <person name="Tonouchi N."/>
        </authorList>
    </citation>
    <scope>NUCLEOTIDE SEQUENCE</scope>
    <source>
        <strain evidence="2">NBRC 103681</strain>
    </source>
</reference>
<feature type="transmembrane region" description="Helical" evidence="1">
    <location>
        <begin position="41"/>
        <end position="60"/>
    </location>
</feature>